<gene>
    <name evidence="7" type="ORF">BMF94_2323</name>
</gene>
<evidence type="ECO:0000256" key="4">
    <source>
        <dbReference type="ARBA" id="ARBA00022801"/>
    </source>
</evidence>
<keyword evidence="8" id="KW-1185">Reference proteome</keyword>
<sequence>MSAHHHSTDAPVAPFKEWYGLPKGDASCSSVVAFSPSSLILREYEMVHPGGDKTERIPVCVFLIKHEKTGKYAIFDLGLWQDWSDTIAAEQQKQYDVFEVQVEEDMDKVIAKKGVDPNDVEVIVISHHHFDHCGTVYGFDRFPHARIIVGPESRSKIVALKDRNNVTELSWHHSPTRIAAFEHSYDVWGDGSLVVVATPGHTPGHVAALVRTGTSSSSSTAEHEYLLLAGDCCHSGLLLHPGPGQEHLRIGRWRNPGEPTSEPPQHSMHEDLLQAEFSLERIKAAEKRDEVMVVLAHDKRRWDLWGGQKLTMEGFELAGWRKKGLKA</sequence>
<dbReference type="SUPFAM" id="SSF56281">
    <property type="entry name" value="Metallo-hydrolase/oxidoreductase"/>
    <property type="match status" value="1"/>
</dbReference>
<dbReference type="CDD" id="cd07730">
    <property type="entry name" value="metallo-hydrolase-like_MBL-fold"/>
    <property type="match status" value="1"/>
</dbReference>
<organism evidence="7 8">
    <name type="scientific">Rhodotorula taiwanensis</name>
    <dbReference type="NCBI Taxonomy" id="741276"/>
    <lineage>
        <taxon>Eukaryota</taxon>
        <taxon>Fungi</taxon>
        <taxon>Dikarya</taxon>
        <taxon>Basidiomycota</taxon>
        <taxon>Pucciniomycotina</taxon>
        <taxon>Microbotryomycetes</taxon>
        <taxon>Sporidiobolales</taxon>
        <taxon>Sporidiobolaceae</taxon>
        <taxon>Rhodotorula</taxon>
    </lineage>
</organism>
<dbReference type="GO" id="GO:0016787">
    <property type="term" value="F:hydrolase activity"/>
    <property type="evidence" value="ECO:0007669"/>
    <property type="project" value="UniProtKB-KW"/>
</dbReference>
<dbReference type="Proteomes" id="UP000237144">
    <property type="component" value="Unassembled WGS sequence"/>
</dbReference>
<protein>
    <recommendedName>
        <fullName evidence="6">Metallo-beta-lactamase domain-containing protein</fullName>
    </recommendedName>
</protein>
<dbReference type="GO" id="GO:0046872">
    <property type="term" value="F:metal ion binding"/>
    <property type="evidence" value="ECO:0007669"/>
    <property type="project" value="UniProtKB-KW"/>
</dbReference>
<dbReference type="Pfam" id="PF00753">
    <property type="entry name" value="Lactamase_B"/>
    <property type="match status" value="1"/>
</dbReference>
<dbReference type="InterPro" id="IPR001279">
    <property type="entry name" value="Metallo-B-lactamas"/>
</dbReference>
<accession>A0A2S5BCS3</accession>
<evidence type="ECO:0000256" key="1">
    <source>
        <dbReference type="ARBA" id="ARBA00001947"/>
    </source>
</evidence>
<name>A0A2S5BCS3_9BASI</name>
<evidence type="ECO:0000259" key="6">
    <source>
        <dbReference type="SMART" id="SM00849"/>
    </source>
</evidence>
<dbReference type="SMART" id="SM00849">
    <property type="entry name" value="Lactamase_B"/>
    <property type="match status" value="1"/>
</dbReference>
<dbReference type="EMBL" id="PJQD01000023">
    <property type="protein sequence ID" value="POY74562.1"/>
    <property type="molecule type" value="Genomic_DNA"/>
</dbReference>
<comment type="caution">
    <text evidence="7">The sequence shown here is derived from an EMBL/GenBank/DDBJ whole genome shotgun (WGS) entry which is preliminary data.</text>
</comment>
<evidence type="ECO:0000313" key="8">
    <source>
        <dbReference type="Proteomes" id="UP000237144"/>
    </source>
</evidence>
<comment type="cofactor">
    <cofactor evidence="1">
        <name>Zn(2+)</name>
        <dbReference type="ChEBI" id="CHEBI:29105"/>
    </cofactor>
</comment>
<proteinExistence type="inferred from homology"/>
<feature type="domain" description="Metallo-beta-lactamase" evidence="6">
    <location>
        <begin position="58"/>
        <end position="297"/>
    </location>
</feature>
<dbReference type="InterPro" id="IPR051013">
    <property type="entry name" value="MBL_superfamily_lactonases"/>
</dbReference>
<dbReference type="STRING" id="741276.A0A2S5BCS3"/>
<dbReference type="OrthoDB" id="10250730at2759"/>
<evidence type="ECO:0000256" key="5">
    <source>
        <dbReference type="ARBA" id="ARBA00022833"/>
    </source>
</evidence>
<dbReference type="AlphaFoldDB" id="A0A2S5BCS3"/>
<evidence type="ECO:0000313" key="7">
    <source>
        <dbReference type="EMBL" id="POY74562.1"/>
    </source>
</evidence>
<keyword evidence="5" id="KW-0862">Zinc</keyword>
<comment type="similarity">
    <text evidence="2">Belongs to the metallo-beta-lactamase superfamily.</text>
</comment>
<keyword evidence="4" id="KW-0378">Hydrolase</keyword>
<evidence type="ECO:0000256" key="3">
    <source>
        <dbReference type="ARBA" id="ARBA00022723"/>
    </source>
</evidence>
<reference evidence="7 8" key="1">
    <citation type="journal article" date="2018" name="Front. Microbiol.">
        <title>Prospects for Fungal Bioremediation of Acidic Radioactive Waste Sites: Characterization and Genome Sequence of Rhodotorula taiwanensis MD1149.</title>
        <authorList>
            <person name="Tkavc R."/>
            <person name="Matrosova V.Y."/>
            <person name="Grichenko O.E."/>
            <person name="Gostincar C."/>
            <person name="Volpe R.P."/>
            <person name="Klimenkova P."/>
            <person name="Gaidamakova E.K."/>
            <person name="Zhou C.E."/>
            <person name="Stewart B.J."/>
            <person name="Lyman M.G."/>
            <person name="Malfatti S.A."/>
            <person name="Rubinfeld B."/>
            <person name="Courtot M."/>
            <person name="Singh J."/>
            <person name="Dalgard C.L."/>
            <person name="Hamilton T."/>
            <person name="Frey K.G."/>
            <person name="Gunde-Cimerman N."/>
            <person name="Dugan L."/>
            <person name="Daly M.J."/>
        </authorList>
    </citation>
    <scope>NUCLEOTIDE SEQUENCE [LARGE SCALE GENOMIC DNA]</scope>
    <source>
        <strain evidence="7 8">MD1149</strain>
    </source>
</reference>
<dbReference type="Gene3D" id="3.60.15.10">
    <property type="entry name" value="Ribonuclease Z/Hydroxyacylglutathione hydrolase-like"/>
    <property type="match status" value="1"/>
</dbReference>
<dbReference type="InterPro" id="IPR036866">
    <property type="entry name" value="RibonucZ/Hydroxyglut_hydro"/>
</dbReference>
<dbReference type="PANTHER" id="PTHR42978">
    <property type="entry name" value="QUORUM-QUENCHING LACTONASE YTNP-RELATED-RELATED"/>
    <property type="match status" value="1"/>
</dbReference>
<evidence type="ECO:0000256" key="2">
    <source>
        <dbReference type="ARBA" id="ARBA00007749"/>
    </source>
</evidence>
<dbReference type="PANTHER" id="PTHR42978:SF2">
    <property type="entry name" value="102 KBASES UNSTABLE REGION: FROM 1 TO 119443"/>
    <property type="match status" value="1"/>
</dbReference>
<keyword evidence="3" id="KW-0479">Metal-binding</keyword>